<dbReference type="EMBL" id="MHPE01000016">
    <property type="protein sequence ID" value="OGZ77113.1"/>
    <property type="molecule type" value="Genomic_DNA"/>
</dbReference>
<dbReference type="CDD" id="cd04179">
    <property type="entry name" value="DPM_DPG-synthase_like"/>
    <property type="match status" value="1"/>
</dbReference>
<dbReference type="Gene3D" id="3.90.550.10">
    <property type="entry name" value="Spore Coat Polysaccharide Biosynthesis Protein SpsA, Chain A"/>
    <property type="match status" value="1"/>
</dbReference>
<dbReference type="Pfam" id="PF26629">
    <property type="entry name" value="GT2_TM_C"/>
    <property type="match status" value="1"/>
</dbReference>
<dbReference type="InterPro" id="IPR029044">
    <property type="entry name" value="Nucleotide-diphossugar_trans"/>
</dbReference>
<dbReference type="PANTHER" id="PTHR48090">
    <property type="entry name" value="UNDECAPRENYL-PHOSPHATE 4-DEOXY-4-FORMAMIDO-L-ARABINOSE TRANSFERASE-RELATED"/>
    <property type="match status" value="1"/>
</dbReference>
<evidence type="ECO:0000259" key="2">
    <source>
        <dbReference type="Pfam" id="PF00535"/>
    </source>
</evidence>
<feature type="transmembrane region" description="Helical" evidence="1">
    <location>
        <begin position="313"/>
        <end position="331"/>
    </location>
</feature>
<name>A0A1G2IQX4_9BACT</name>
<evidence type="ECO:0000259" key="3">
    <source>
        <dbReference type="Pfam" id="PF26629"/>
    </source>
</evidence>
<dbReference type="PANTHER" id="PTHR48090:SF7">
    <property type="entry name" value="RFBJ PROTEIN"/>
    <property type="match status" value="1"/>
</dbReference>
<dbReference type="Pfam" id="PF00535">
    <property type="entry name" value="Glycos_transf_2"/>
    <property type="match status" value="1"/>
</dbReference>
<proteinExistence type="predicted"/>
<sequence>MKNKKPEISIILPCQNEAEALPFCLKQIKKTIKKNNIKTEIIVSDSSTDESPKIAKKEKVILIKHDKDGYGTAYLEAFKIAKGEYIFMADADGTYDFGEIPNFLKYLREGYNFIIGDRFSGKMEKGAMPYSHKLGNPLLSGALRLFFGTSINDSHCGMRAISKKSLQKLDLQTTGMEFASEMIIKALKNNLKIKELPINYYKRKGKSKLKTFSDAWKHMRFMLLYSPLFLFFIPGLIMLLIGVASMFWFYFGNPKIFGIKLFYHPMFFSSLLMISGYQLIIFSVFAKTYSVTNLGEDGGNMNKIYKYLTIEKAGIFGIIIILCGVIIYFLILAKWLKSGFSELNEVKNSIVALTLITTGIQTIFSSFMLSILGIKK</sequence>
<gene>
    <name evidence="4" type="ORF">A3G45_02180</name>
</gene>
<dbReference type="Proteomes" id="UP000178632">
    <property type="component" value="Unassembled WGS sequence"/>
</dbReference>
<dbReference type="AlphaFoldDB" id="A0A1G2IQX4"/>
<feature type="transmembrane region" description="Helical" evidence="1">
    <location>
        <begin position="262"/>
        <end position="285"/>
    </location>
</feature>
<keyword evidence="1" id="KW-0472">Membrane</keyword>
<keyword evidence="1" id="KW-0812">Transmembrane</keyword>
<evidence type="ECO:0000256" key="1">
    <source>
        <dbReference type="SAM" id="Phobius"/>
    </source>
</evidence>
<evidence type="ECO:0000313" key="5">
    <source>
        <dbReference type="Proteomes" id="UP000178632"/>
    </source>
</evidence>
<accession>A0A1G2IQX4</accession>
<protein>
    <submittedName>
        <fullName evidence="4">Uncharacterized protein</fullName>
    </submittedName>
</protein>
<organism evidence="4 5">
    <name type="scientific">Candidatus Staskawiczbacteria bacterium RIFCSPLOWO2_12_FULL_37_15</name>
    <dbReference type="NCBI Taxonomy" id="1802218"/>
    <lineage>
        <taxon>Bacteria</taxon>
        <taxon>Candidatus Staskawicziibacteriota</taxon>
    </lineage>
</organism>
<feature type="transmembrane region" description="Helical" evidence="1">
    <location>
        <begin position="351"/>
        <end position="374"/>
    </location>
</feature>
<reference evidence="4 5" key="1">
    <citation type="journal article" date="2016" name="Nat. Commun.">
        <title>Thousands of microbial genomes shed light on interconnected biogeochemical processes in an aquifer system.</title>
        <authorList>
            <person name="Anantharaman K."/>
            <person name="Brown C.T."/>
            <person name="Hug L.A."/>
            <person name="Sharon I."/>
            <person name="Castelle C.J."/>
            <person name="Probst A.J."/>
            <person name="Thomas B.C."/>
            <person name="Singh A."/>
            <person name="Wilkins M.J."/>
            <person name="Karaoz U."/>
            <person name="Brodie E.L."/>
            <person name="Williams K.H."/>
            <person name="Hubbard S.S."/>
            <person name="Banfield J.F."/>
        </authorList>
    </citation>
    <scope>NUCLEOTIDE SEQUENCE [LARGE SCALE GENOMIC DNA]</scope>
</reference>
<dbReference type="InterPro" id="IPR050256">
    <property type="entry name" value="Glycosyltransferase_2"/>
</dbReference>
<keyword evidence="1" id="KW-1133">Transmembrane helix</keyword>
<dbReference type="InterPro" id="IPR058718">
    <property type="entry name" value="Agl6_TM_C"/>
</dbReference>
<dbReference type="InterPro" id="IPR001173">
    <property type="entry name" value="Glyco_trans_2-like"/>
</dbReference>
<comment type="caution">
    <text evidence="4">The sequence shown here is derived from an EMBL/GenBank/DDBJ whole genome shotgun (WGS) entry which is preliminary data.</text>
</comment>
<feature type="domain" description="Glycosyltransferase 2-like" evidence="2">
    <location>
        <begin position="9"/>
        <end position="169"/>
    </location>
</feature>
<feature type="transmembrane region" description="Helical" evidence="1">
    <location>
        <begin position="228"/>
        <end position="250"/>
    </location>
</feature>
<feature type="domain" description="Low-salt glycan biosynthesis hexosyltransferase Agl6 C-terminal transmembrane region" evidence="3">
    <location>
        <begin position="284"/>
        <end position="373"/>
    </location>
</feature>
<dbReference type="SUPFAM" id="SSF53448">
    <property type="entry name" value="Nucleotide-diphospho-sugar transferases"/>
    <property type="match status" value="1"/>
</dbReference>
<evidence type="ECO:0000313" key="4">
    <source>
        <dbReference type="EMBL" id="OGZ77113.1"/>
    </source>
</evidence>